<reference evidence="4 5" key="1">
    <citation type="journal article" date="2019" name="Sci. Rep.">
        <title>Extended insight into the Mycobacterium chelonae-abscessus complex through whole genome sequencing of Mycobacterium salmoniphilum outbreak and Mycobacterium salmoniphilum-like strains.</title>
        <authorList>
            <person name="Behra P.R.K."/>
            <person name="Das S."/>
            <person name="Pettersson B.M.F."/>
            <person name="Shirreff L."/>
            <person name="DuCote T."/>
            <person name="Jacobsson K.G."/>
            <person name="Ennis D.G."/>
            <person name="Kirsebom L.A."/>
        </authorList>
    </citation>
    <scope>NUCLEOTIDE SEQUENCE [LARGE SCALE GENOMIC DNA]</scope>
    <source>
        <strain evidence="3 4">CCUG 60883</strain>
        <strain evidence="2 5">CCUG 60885</strain>
    </source>
</reference>
<dbReference type="EMBL" id="PECK01000002">
    <property type="protein sequence ID" value="TDZ97164.1"/>
    <property type="molecule type" value="Genomic_DNA"/>
</dbReference>
<organism evidence="2 5">
    <name type="scientific">Mycobacteroides salmoniphilum</name>
    <dbReference type="NCBI Taxonomy" id="404941"/>
    <lineage>
        <taxon>Bacteria</taxon>
        <taxon>Bacillati</taxon>
        <taxon>Actinomycetota</taxon>
        <taxon>Actinomycetes</taxon>
        <taxon>Mycobacteriales</taxon>
        <taxon>Mycobacteriaceae</taxon>
        <taxon>Mycobacteroides</taxon>
    </lineage>
</organism>
<accession>A0A4R8SJ30</accession>
<dbReference type="EMBL" id="PECM01000010">
    <property type="protein sequence ID" value="TEA01395.1"/>
    <property type="molecule type" value="Genomic_DNA"/>
</dbReference>
<protein>
    <submittedName>
        <fullName evidence="2">Uncharacterized protein</fullName>
    </submittedName>
</protein>
<keyword evidence="1" id="KW-1133">Transmembrane helix</keyword>
<name>A0A4R8SJ30_9MYCO</name>
<dbReference type="Proteomes" id="UP000294844">
    <property type="component" value="Unassembled WGS sequence"/>
</dbReference>
<proteinExistence type="predicted"/>
<evidence type="ECO:0000313" key="5">
    <source>
        <dbReference type="Proteomes" id="UP000295685"/>
    </source>
</evidence>
<sequence length="50" mass="5691">MLPGELWVTPLSQVSSLPVVLFFEIMLVAAVFVITWFALYALYRLITDES</sequence>
<keyword evidence="1" id="KW-0472">Membrane</keyword>
<gene>
    <name evidence="3" type="ORF">CCUG60883_03925</name>
    <name evidence="2" type="ORF">CCUG60885_00704</name>
</gene>
<keyword evidence="1" id="KW-0812">Transmembrane</keyword>
<evidence type="ECO:0000256" key="1">
    <source>
        <dbReference type="SAM" id="Phobius"/>
    </source>
</evidence>
<evidence type="ECO:0000313" key="3">
    <source>
        <dbReference type="EMBL" id="TEA01395.1"/>
    </source>
</evidence>
<feature type="transmembrane region" description="Helical" evidence="1">
    <location>
        <begin position="20"/>
        <end position="43"/>
    </location>
</feature>
<evidence type="ECO:0000313" key="4">
    <source>
        <dbReference type="Proteomes" id="UP000294844"/>
    </source>
</evidence>
<evidence type="ECO:0000313" key="2">
    <source>
        <dbReference type="EMBL" id="TDZ97164.1"/>
    </source>
</evidence>
<keyword evidence="4" id="KW-1185">Reference proteome</keyword>
<comment type="caution">
    <text evidence="2">The sequence shown here is derived from an EMBL/GenBank/DDBJ whole genome shotgun (WGS) entry which is preliminary data.</text>
</comment>
<dbReference type="AlphaFoldDB" id="A0A4R8SJ30"/>
<dbReference type="RefSeq" id="WP_191986366.1">
    <property type="nucleotide sequence ID" value="NZ_PECK01000002.1"/>
</dbReference>
<dbReference type="Proteomes" id="UP000295685">
    <property type="component" value="Unassembled WGS sequence"/>
</dbReference>